<reference evidence="1" key="1">
    <citation type="submission" date="2023-08" db="EMBL/GenBank/DDBJ databases">
        <title>Pelteobagrus vachellii genome.</title>
        <authorList>
            <person name="Liu H."/>
        </authorList>
    </citation>
    <scope>NUCLEOTIDE SEQUENCE</scope>
    <source>
        <strain evidence="1">PRFRI_2022a</strain>
        <tissue evidence="1">Muscle</tissue>
    </source>
</reference>
<dbReference type="AlphaFoldDB" id="A0AA88ML95"/>
<sequence>MRTFTPFSPAWCSLNHLSASQANESCGEKKQKQPESKPILQCLRIVLSVHLIATSAQFLMCFTQMHSTVDLQCLSNNPMHFKACFTGLFKAMLFRLRSCLL</sequence>
<organism evidence="1 2">
    <name type="scientific">Tachysurus vachellii</name>
    <name type="common">Darkbarbel catfish</name>
    <name type="synonym">Pelteobagrus vachellii</name>
    <dbReference type="NCBI Taxonomy" id="175792"/>
    <lineage>
        <taxon>Eukaryota</taxon>
        <taxon>Metazoa</taxon>
        <taxon>Chordata</taxon>
        <taxon>Craniata</taxon>
        <taxon>Vertebrata</taxon>
        <taxon>Euteleostomi</taxon>
        <taxon>Actinopterygii</taxon>
        <taxon>Neopterygii</taxon>
        <taxon>Teleostei</taxon>
        <taxon>Ostariophysi</taxon>
        <taxon>Siluriformes</taxon>
        <taxon>Bagridae</taxon>
        <taxon>Tachysurus</taxon>
    </lineage>
</organism>
<protein>
    <submittedName>
        <fullName evidence="1">Uncharacterized protein</fullName>
    </submittedName>
</protein>
<keyword evidence="2" id="KW-1185">Reference proteome</keyword>
<dbReference type="Proteomes" id="UP001187315">
    <property type="component" value="Unassembled WGS sequence"/>
</dbReference>
<comment type="caution">
    <text evidence="1">The sequence shown here is derived from an EMBL/GenBank/DDBJ whole genome shotgun (WGS) entry which is preliminary data.</text>
</comment>
<name>A0AA88ML95_TACVA</name>
<accession>A0AA88ML95</accession>
<gene>
    <name evidence="1" type="ORF">Q7C36_013608</name>
</gene>
<proteinExistence type="predicted"/>
<evidence type="ECO:0000313" key="1">
    <source>
        <dbReference type="EMBL" id="KAK2838794.1"/>
    </source>
</evidence>
<evidence type="ECO:0000313" key="2">
    <source>
        <dbReference type="Proteomes" id="UP001187315"/>
    </source>
</evidence>
<dbReference type="EMBL" id="JAVHJS010000013">
    <property type="protein sequence ID" value="KAK2838794.1"/>
    <property type="molecule type" value="Genomic_DNA"/>
</dbReference>